<dbReference type="PANTHER" id="PTHR12080">
    <property type="entry name" value="SIGNALING LYMPHOCYTIC ACTIVATION MOLECULE"/>
    <property type="match status" value="1"/>
</dbReference>
<dbReference type="PANTHER" id="PTHR12080:SF55">
    <property type="entry name" value="LYMPHOCYTE FUNCTION-ASSOCIATED ANTIGEN 3"/>
    <property type="match status" value="1"/>
</dbReference>
<name>A0AAV6ZP16_ENGPU</name>
<evidence type="ECO:0000313" key="7">
    <source>
        <dbReference type="Proteomes" id="UP000824782"/>
    </source>
</evidence>
<accession>A0AAV6ZP16</accession>
<dbReference type="InterPro" id="IPR013783">
    <property type="entry name" value="Ig-like_fold"/>
</dbReference>
<evidence type="ECO:0000256" key="1">
    <source>
        <dbReference type="ARBA" id="ARBA00004370"/>
    </source>
</evidence>
<feature type="signal peptide" evidence="5">
    <location>
        <begin position="1"/>
        <end position="27"/>
    </location>
</feature>
<gene>
    <name evidence="6" type="ORF">GDO81_022993</name>
</gene>
<evidence type="ECO:0000256" key="2">
    <source>
        <dbReference type="ARBA" id="ARBA00022729"/>
    </source>
</evidence>
<dbReference type="InterPro" id="IPR036179">
    <property type="entry name" value="Ig-like_dom_sf"/>
</dbReference>
<evidence type="ECO:0000256" key="3">
    <source>
        <dbReference type="ARBA" id="ARBA00023136"/>
    </source>
</evidence>
<dbReference type="InterPro" id="IPR015631">
    <property type="entry name" value="CD2/SLAM_rcpt"/>
</dbReference>
<comment type="caution">
    <text evidence="6">The sequence shown here is derived from an EMBL/GenBank/DDBJ whole genome shotgun (WGS) entry which is preliminary data.</text>
</comment>
<organism evidence="6 7">
    <name type="scientific">Engystomops pustulosus</name>
    <name type="common">Tungara frog</name>
    <name type="synonym">Physalaemus pustulosus</name>
    <dbReference type="NCBI Taxonomy" id="76066"/>
    <lineage>
        <taxon>Eukaryota</taxon>
        <taxon>Metazoa</taxon>
        <taxon>Chordata</taxon>
        <taxon>Craniata</taxon>
        <taxon>Vertebrata</taxon>
        <taxon>Euteleostomi</taxon>
        <taxon>Amphibia</taxon>
        <taxon>Batrachia</taxon>
        <taxon>Anura</taxon>
        <taxon>Neobatrachia</taxon>
        <taxon>Hyloidea</taxon>
        <taxon>Leptodactylidae</taxon>
        <taxon>Leiuperinae</taxon>
        <taxon>Engystomops</taxon>
    </lineage>
</organism>
<keyword evidence="3" id="KW-0472">Membrane</keyword>
<dbReference type="AlphaFoldDB" id="A0AAV6ZP16"/>
<dbReference type="SUPFAM" id="SSF48726">
    <property type="entry name" value="Immunoglobulin"/>
    <property type="match status" value="2"/>
</dbReference>
<keyword evidence="7" id="KW-1185">Reference proteome</keyword>
<feature type="chain" id="PRO_5043641806" evidence="5">
    <location>
        <begin position="28"/>
        <end position="287"/>
    </location>
</feature>
<dbReference type="Gene3D" id="2.60.40.10">
    <property type="entry name" value="Immunoglobulins"/>
    <property type="match status" value="2"/>
</dbReference>
<comment type="subcellular location">
    <subcellularLocation>
        <location evidence="1">Membrane</location>
    </subcellularLocation>
</comment>
<keyword evidence="2 5" id="KW-0732">Signal</keyword>
<evidence type="ECO:0000313" key="6">
    <source>
        <dbReference type="EMBL" id="KAG8549045.1"/>
    </source>
</evidence>
<dbReference type="EMBL" id="WNYA01000262">
    <property type="protein sequence ID" value="KAG8549045.1"/>
    <property type="molecule type" value="Genomic_DNA"/>
</dbReference>
<evidence type="ECO:0000256" key="4">
    <source>
        <dbReference type="ARBA" id="ARBA00023180"/>
    </source>
</evidence>
<keyword evidence="4" id="KW-0325">Glycoprotein</keyword>
<protein>
    <submittedName>
        <fullName evidence="6">Uncharacterized protein</fullName>
    </submittedName>
</protein>
<reference evidence="6" key="1">
    <citation type="thesis" date="2020" institute="ProQuest LLC" country="789 East Eisenhower Parkway, Ann Arbor, MI, USA">
        <title>Comparative Genomics and Chromosome Evolution.</title>
        <authorList>
            <person name="Mudd A.B."/>
        </authorList>
    </citation>
    <scope>NUCLEOTIDE SEQUENCE</scope>
    <source>
        <strain evidence="6">237g6f4</strain>
        <tissue evidence="6">Blood</tissue>
    </source>
</reference>
<proteinExistence type="predicted"/>
<sequence>MSLQRMSNVFSLYCWILLLCFMKYISGCGSTTSLTLDEGEDVVLRVNRTQTLSYVVWEFKNHIIAVTRPGQKLELGQYSYKYPGRLFSISDGSLVIAQLRVEDVRVYRAELYDSKRFLCIQLYDLRIDERPGISPSVVPEEACSPTIQLLQLSSRLGQDVILNLARRSSVVRVTWDINNIDHIAITQPGGVMYRQSSSYLGRVSAMDDGSLRFINLTSKDQNDYKAELFTSQWGHLCTQHYQVRLKRSSENPPSISDLQTVIRLGLSVTILLAALSILIHHCKTEIF</sequence>
<dbReference type="Proteomes" id="UP000824782">
    <property type="component" value="Unassembled WGS sequence"/>
</dbReference>
<evidence type="ECO:0000256" key="5">
    <source>
        <dbReference type="SAM" id="SignalP"/>
    </source>
</evidence>
<dbReference type="GO" id="GO:0016020">
    <property type="term" value="C:membrane"/>
    <property type="evidence" value="ECO:0007669"/>
    <property type="project" value="UniProtKB-SubCell"/>
</dbReference>